<evidence type="ECO:0000256" key="1">
    <source>
        <dbReference type="ARBA" id="ARBA00004141"/>
    </source>
</evidence>
<evidence type="ECO:0000256" key="5">
    <source>
        <dbReference type="ARBA" id="ARBA00022837"/>
    </source>
</evidence>
<comment type="similarity">
    <text evidence="2">Belongs to the two pore domain potassium channel (TC 1.A.1.7) family.</text>
</comment>
<evidence type="ECO:0000313" key="12">
    <source>
        <dbReference type="EMBL" id="KAK4771123.1"/>
    </source>
</evidence>
<comment type="subcellular location">
    <subcellularLocation>
        <location evidence="1">Membrane</location>
        <topology evidence="1">Multi-pass membrane protein</topology>
    </subcellularLocation>
</comment>
<reference evidence="12 13" key="1">
    <citation type="journal article" date="2023" name="Hortic Res">
        <title>Pangenome of water caltrop reveals structural variations and asymmetric subgenome divergence after allopolyploidization.</title>
        <authorList>
            <person name="Zhang X."/>
            <person name="Chen Y."/>
            <person name="Wang L."/>
            <person name="Yuan Y."/>
            <person name="Fang M."/>
            <person name="Shi L."/>
            <person name="Lu R."/>
            <person name="Comes H.P."/>
            <person name="Ma Y."/>
            <person name="Chen Y."/>
            <person name="Huang G."/>
            <person name="Zhou Y."/>
            <person name="Zheng Z."/>
            <person name="Qiu Y."/>
        </authorList>
    </citation>
    <scope>NUCLEOTIDE SEQUENCE [LARGE SCALE GENOMIC DNA]</scope>
    <source>
        <tissue evidence="12">Roots</tissue>
    </source>
</reference>
<keyword evidence="9" id="KW-0407">Ion channel</keyword>
<dbReference type="AlphaFoldDB" id="A0AAN7QNF0"/>
<dbReference type="EMBL" id="JAXIOK010000005">
    <property type="protein sequence ID" value="KAK4771123.1"/>
    <property type="molecule type" value="Genomic_DNA"/>
</dbReference>
<dbReference type="Pfam" id="PF07885">
    <property type="entry name" value="Ion_trans_2"/>
    <property type="match status" value="2"/>
</dbReference>
<evidence type="ECO:0000256" key="7">
    <source>
        <dbReference type="ARBA" id="ARBA00023065"/>
    </source>
</evidence>
<feature type="domain" description="EF-hand" evidence="11">
    <location>
        <begin position="318"/>
        <end position="353"/>
    </location>
</feature>
<comment type="caution">
    <text evidence="12">The sequence shown here is derived from an EMBL/GenBank/DDBJ whole genome shotgun (WGS) entry which is preliminary data.</text>
</comment>
<dbReference type="PROSITE" id="PS50222">
    <property type="entry name" value="EF_HAND_2"/>
    <property type="match status" value="1"/>
</dbReference>
<dbReference type="InterPro" id="IPR018247">
    <property type="entry name" value="EF_Hand_1_Ca_BS"/>
</dbReference>
<dbReference type="PRINTS" id="PR01333">
    <property type="entry name" value="2POREKCHANEL"/>
</dbReference>
<evidence type="ECO:0000256" key="3">
    <source>
        <dbReference type="ARBA" id="ARBA00022448"/>
    </source>
</evidence>
<dbReference type="GO" id="GO:0022841">
    <property type="term" value="F:potassium ion leak channel activity"/>
    <property type="evidence" value="ECO:0007669"/>
    <property type="project" value="TreeGrafter"/>
</dbReference>
<dbReference type="PANTHER" id="PTHR11003">
    <property type="entry name" value="POTASSIUM CHANNEL, SUBFAMILY K"/>
    <property type="match status" value="1"/>
</dbReference>
<dbReference type="InterPro" id="IPR013099">
    <property type="entry name" value="K_chnl_dom"/>
</dbReference>
<feature type="transmembrane region" description="Helical" evidence="10">
    <location>
        <begin position="125"/>
        <end position="147"/>
    </location>
</feature>
<feature type="transmembrane region" description="Helical" evidence="10">
    <location>
        <begin position="72"/>
        <end position="90"/>
    </location>
</feature>
<feature type="transmembrane region" description="Helical" evidence="10">
    <location>
        <begin position="243"/>
        <end position="263"/>
    </location>
</feature>
<dbReference type="InterPro" id="IPR003280">
    <property type="entry name" value="2pore_dom_K_chnl"/>
</dbReference>
<keyword evidence="7" id="KW-0406">Ion transport</keyword>
<dbReference type="GO" id="GO:0005886">
    <property type="term" value="C:plasma membrane"/>
    <property type="evidence" value="ECO:0007669"/>
    <property type="project" value="TreeGrafter"/>
</dbReference>
<name>A0AAN7QNF0_9MYRT</name>
<evidence type="ECO:0000256" key="4">
    <source>
        <dbReference type="ARBA" id="ARBA00022692"/>
    </source>
</evidence>
<organism evidence="12 13">
    <name type="scientific">Trapa incisa</name>
    <dbReference type="NCBI Taxonomy" id="236973"/>
    <lineage>
        <taxon>Eukaryota</taxon>
        <taxon>Viridiplantae</taxon>
        <taxon>Streptophyta</taxon>
        <taxon>Embryophyta</taxon>
        <taxon>Tracheophyta</taxon>
        <taxon>Spermatophyta</taxon>
        <taxon>Magnoliopsida</taxon>
        <taxon>eudicotyledons</taxon>
        <taxon>Gunneridae</taxon>
        <taxon>Pentapetalae</taxon>
        <taxon>rosids</taxon>
        <taxon>malvids</taxon>
        <taxon>Myrtales</taxon>
        <taxon>Lythraceae</taxon>
        <taxon>Trapa</taxon>
    </lineage>
</organism>
<sequence length="353" mass="39620">MAANDMEQPLLSGLPDHVPRAELNYLQKLRRYRRCKSAPLPDAVPIGIDFPSFRIHSRNSIFGSIHPSFKMVAFYLTLYMGIGTVTFYLVKNQIKGKKTMSLLDAVYFCVVTMTTVGYGDLVPATILTKLLACAFVFTGMALIGLIMSKAADYLVEKQEVLLLKALHLNKKLSPSEMETEIHQARYKCITVLFILALLIVSGTVFLAKVEELSFVDAFYCVCSTITTLGYGDQSFSTVIGRTFAVFWIFTSTICLAQFFFYVAEMNTEKRQQSLAKWVLRRRMTNMDLEAADLDEDGVVRAAEFIIYKLKEMGKITQEDIALVLNEFDELDVDQSGTLSVSDLTLAQSSKTEP</sequence>
<protein>
    <recommendedName>
        <fullName evidence="11">EF-hand domain-containing protein</fullName>
    </recommendedName>
</protein>
<dbReference type="PROSITE" id="PS00018">
    <property type="entry name" value="EF_HAND_1"/>
    <property type="match status" value="1"/>
</dbReference>
<keyword evidence="5" id="KW-0106">Calcium</keyword>
<accession>A0AAN7QNF0</accession>
<dbReference type="GO" id="GO:0015271">
    <property type="term" value="F:outward rectifier potassium channel activity"/>
    <property type="evidence" value="ECO:0007669"/>
    <property type="project" value="TreeGrafter"/>
</dbReference>
<feature type="transmembrane region" description="Helical" evidence="10">
    <location>
        <begin position="186"/>
        <end position="206"/>
    </location>
</feature>
<dbReference type="Proteomes" id="UP001345219">
    <property type="component" value="Chromosome 24"/>
</dbReference>
<evidence type="ECO:0000256" key="6">
    <source>
        <dbReference type="ARBA" id="ARBA00022989"/>
    </source>
</evidence>
<evidence type="ECO:0000256" key="10">
    <source>
        <dbReference type="SAM" id="Phobius"/>
    </source>
</evidence>
<evidence type="ECO:0000256" key="9">
    <source>
        <dbReference type="ARBA" id="ARBA00023303"/>
    </source>
</evidence>
<dbReference type="SUPFAM" id="SSF47473">
    <property type="entry name" value="EF-hand"/>
    <property type="match status" value="1"/>
</dbReference>
<keyword evidence="6 10" id="KW-1133">Transmembrane helix</keyword>
<feature type="transmembrane region" description="Helical" evidence="10">
    <location>
        <begin position="102"/>
        <end position="119"/>
    </location>
</feature>
<keyword evidence="8 10" id="KW-0472">Membrane</keyword>
<dbReference type="GO" id="GO:0005774">
    <property type="term" value="C:vacuolar membrane"/>
    <property type="evidence" value="ECO:0007669"/>
    <property type="project" value="UniProtKB-ARBA"/>
</dbReference>
<dbReference type="SUPFAM" id="SSF81324">
    <property type="entry name" value="Voltage-gated potassium channels"/>
    <property type="match status" value="2"/>
</dbReference>
<dbReference type="GO" id="GO:0030322">
    <property type="term" value="P:stabilization of membrane potential"/>
    <property type="evidence" value="ECO:0007669"/>
    <property type="project" value="TreeGrafter"/>
</dbReference>
<evidence type="ECO:0000256" key="8">
    <source>
        <dbReference type="ARBA" id="ARBA00023136"/>
    </source>
</evidence>
<keyword evidence="3" id="KW-0813">Transport</keyword>
<dbReference type="InterPro" id="IPR002048">
    <property type="entry name" value="EF_hand_dom"/>
</dbReference>
<dbReference type="GO" id="GO:0005509">
    <property type="term" value="F:calcium ion binding"/>
    <property type="evidence" value="ECO:0007669"/>
    <property type="project" value="InterPro"/>
</dbReference>
<keyword evidence="4 10" id="KW-0812">Transmembrane</keyword>
<dbReference type="PANTHER" id="PTHR11003:SF291">
    <property type="entry name" value="IP11374P"/>
    <property type="match status" value="1"/>
</dbReference>
<dbReference type="InterPro" id="IPR011992">
    <property type="entry name" value="EF-hand-dom_pair"/>
</dbReference>
<evidence type="ECO:0000256" key="2">
    <source>
        <dbReference type="ARBA" id="ARBA00010159"/>
    </source>
</evidence>
<dbReference type="Gene3D" id="1.10.287.70">
    <property type="match status" value="2"/>
</dbReference>
<gene>
    <name evidence="12" type="ORF">SAY87_031655</name>
</gene>
<proteinExistence type="inferred from homology"/>
<keyword evidence="13" id="KW-1185">Reference proteome</keyword>
<evidence type="ECO:0000259" key="11">
    <source>
        <dbReference type="PROSITE" id="PS50222"/>
    </source>
</evidence>
<evidence type="ECO:0000313" key="13">
    <source>
        <dbReference type="Proteomes" id="UP001345219"/>
    </source>
</evidence>